<dbReference type="AlphaFoldDB" id="A0A6C0EIL1"/>
<dbReference type="InterPro" id="IPR050452">
    <property type="entry name" value="Metacaspase"/>
</dbReference>
<dbReference type="InterPro" id="IPR011600">
    <property type="entry name" value="Pept_C14_caspase"/>
</dbReference>
<evidence type="ECO:0000259" key="1">
    <source>
        <dbReference type="Pfam" id="PF00656"/>
    </source>
</evidence>
<dbReference type="EMBL" id="MN738867">
    <property type="protein sequence ID" value="QHT29024.1"/>
    <property type="molecule type" value="Genomic_DNA"/>
</dbReference>
<accession>A0A6C0EIL1</accession>
<dbReference type="GO" id="GO:0005737">
    <property type="term" value="C:cytoplasm"/>
    <property type="evidence" value="ECO:0007669"/>
    <property type="project" value="TreeGrafter"/>
</dbReference>
<organism evidence="2">
    <name type="scientific">viral metagenome</name>
    <dbReference type="NCBI Taxonomy" id="1070528"/>
    <lineage>
        <taxon>unclassified sequences</taxon>
        <taxon>metagenomes</taxon>
        <taxon>organismal metagenomes</taxon>
    </lineage>
</organism>
<name>A0A6C0EIL1_9ZZZZ</name>
<feature type="domain" description="Peptidase C14 caspase" evidence="1">
    <location>
        <begin position="10"/>
        <end position="254"/>
    </location>
</feature>
<sequence length="299" mass="33613">MVLINAETSKYAVIIGINYTGTDLRLNGCVDDANEINAFLLEKCNYQTGNIKLLTDVEGSIQPTKENIIYELRALVQKAKVEGITEFWFSYSGHGSNVTNRMSGETDGKDEVIVPLDYPTTKSLITDNELHEIFSMLPTTCNLFSLIDACNSGTVLDLQYVCRLDNNNILSYEDHSLSQPDSVLSANIIKISGCRDEQTSAEDYINGTYRGVLTYYFLECLKDLDYNCSSEQLIINLKTKVTGLYTQIPTLTCSNKDILSSLIMKKYVPIPEVPVQEEPEEKRRRIKKLLKKAKNCAIL</sequence>
<dbReference type="InterPro" id="IPR029030">
    <property type="entry name" value="Caspase-like_dom_sf"/>
</dbReference>
<dbReference type="GO" id="GO:0006508">
    <property type="term" value="P:proteolysis"/>
    <property type="evidence" value="ECO:0007669"/>
    <property type="project" value="InterPro"/>
</dbReference>
<protein>
    <recommendedName>
        <fullName evidence="1">Peptidase C14 caspase domain-containing protein</fullName>
    </recommendedName>
</protein>
<reference evidence="2" key="1">
    <citation type="journal article" date="2020" name="Nature">
        <title>Giant virus diversity and host interactions through global metagenomics.</title>
        <authorList>
            <person name="Schulz F."/>
            <person name="Roux S."/>
            <person name="Paez-Espino D."/>
            <person name="Jungbluth S."/>
            <person name="Walsh D.A."/>
            <person name="Denef V.J."/>
            <person name="McMahon K.D."/>
            <person name="Konstantinidis K.T."/>
            <person name="Eloe-Fadrosh E.A."/>
            <person name="Kyrpides N.C."/>
            <person name="Woyke T."/>
        </authorList>
    </citation>
    <scope>NUCLEOTIDE SEQUENCE</scope>
    <source>
        <strain evidence="2">GVMAG-M-3300001351-8</strain>
    </source>
</reference>
<dbReference type="PANTHER" id="PTHR48104:SF30">
    <property type="entry name" value="METACASPASE-1"/>
    <property type="match status" value="1"/>
</dbReference>
<proteinExistence type="predicted"/>
<dbReference type="Gene3D" id="3.40.50.12660">
    <property type="match status" value="1"/>
</dbReference>
<evidence type="ECO:0000313" key="2">
    <source>
        <dbReference type="EMBL" id="QHT29024.1"/>
    </source>
</evidence>
<dbReference type="GO" id="GO:0004197">
    <property type="term" value="F:cysteine-type endopeptidase activity"/>
    <property type="evidence" value="ECO:0007669"/>
    <property type="project" value="InterPro"/>
</dbReference>
<dbReference type="Pfam" id="PF00656">
    <property type="entry name" value="Peptidase_C14"/>
    <property type="match status" value="1"/>
</dbReference>
<dbReference type="PANTHER" id="PTHR48104">
    <property type="entry name" value="METACASPASE-4"/>
    <property type="match status" value="1"/>
</dbReference>
<dbReference type="SUPFAM" id="SSF52129">
    <property type="entry name" value="Caspase-like"/>
    <property type="match status" value="1"/>
</dbReference>